<dbReference type="EMBL" id="JACHVB010000013">
    <property type="protein sequence ID" value="MBC2593380.1"/>
    <property type="molecule type" value="Genomic_DNA"/>
</dbReference>
<keyword evidence="2 3" id="KW-0378">Hydrolase</keyword>
<gene>
    <name evidence="5" type="ORF">H5P28_03815</name>
</gene>
<evidence type="ECO:0000313" key="6">
    <source>
        <dbReference type="Proteomes" id="UP000546464"/>
    </source>
</evidence>
<name>A0A842HAS0_9BACT</name>
<dbReference type="GO" id="GO:0005829">
    <property type="term" value="C:cytosol"/>
    <property type="evidence" value="ECO:0007669"/>
    <property type="project" value="TreeGrafter"/>
</dbReference>
<dbReference type="InterPro" id="IPR006683">
    <property type="entry name" value="Thioestr_dom"/>
</dbReference>
<accession>A0A842HAS0</accession>
<reference evidence="5 6" key="1">
    <citation type="submission" date="2020-07" db="EMBL/GenBank/DDBJ databases">
        <authorList>
            <person name="Feng X."/>
        </authorList>
    </citation>
    <scope>NUCLEOTIDE SEQUENCE [LARGE SCALE GENOMIC DNA]</scope>
    <source>
        <strain evidence="5 6">JCM31066</strain>
    </source>
</reference>
<dbReference type="Proteomes" id="UP000546464">
    <property type="component" value="Unassembled WGS sequence"/>
</dbReference>
<dbReference type="Pfam" id="PF03061">
    <property type="entry name" value="4HBT"/>
    <property type="match status" value="1"/>
</dbReference>
<comment type="caution">
    <text evidence="5">The sequence shown here is derived from an EMBL/GenBank/DDBJ whole genome shotgun (WGS) entry which is preliminary data.</text>
</comment>
<evidence type="ECO:0000256" key="1">
    <source>
        <dbReference type="ARBA" id="ARBA00010458"/>
    </source>
</evidence>
<protein>
    <submittedName>
        <fullName evidence="5">Acyl-CoA thioesterase</fullName>
    </submittedName>
</protein>
<dbReference type="InterPro" id="IPR033120">
    <property type="entry name" value="HOTDOG_ACOT"/>
</dbReference>
<proteinExistence type="inferred from homology"/>
<organism evidence="5 6">
    <name type="scientific">Ruficoccus amylovorans</name>
    <dbReference type="NCBI Taxonomy" id="1804625"/>
    <lineage>
        <taxon>Bacteria</taxon>
        <taxon>Pseudomonadati</taxon>
        <taxon>Verrucomicrobiota</taxon>
        <taxon>Opitutia</taxon>
        <taxon>Puniceicoccales</taxon>
        <taxon>Cerasicoccaceae</taxon>
        <taxon>Ruficoccus</taxon>
    </lineage>
</organism>
<evidence type="ECO:0000256" key="2">
    <source>
        <dbReference type="ARBA" id="ARBA00022801"/>
    </source>
</evidence>
<dbReference type="InterPro" id="IPR029069">
    <property type="entry name" value="HotDog_dom_sf"/>
</dbReference>
<dbReference type="PROSITE" id="PS51770">
    <property type="entry name" value="HOTDOG_ACOT"/>
    <property type="match status" value="1"/>
</dbReference>
<comment type="similarity">
    <text evidence="1">Belongs to the acyl coenzyme A hydrolase family.</text>
</comment>
<dbReference type="PANTHER" id="PTHR11049:SF31">
    <property type="entry name" value="HOTDOG ACOT-TYPE DOMAIN-CONTAINING PROTEIN"/>
    <property type="match status" value="1"/>
</dbReference>
<keyword evidence="6" id="KW-1185">Reference proteome</keyword>
<dbReference type="GO" id="GO:0052816">
    <property type="term" value="F:long-chain fatty acyl-CoA hydrolase activity"/>
    <property type="evidence" value="ECO:0007669"/>
    <property type="project" value="TreeGrafter"/>
</dbReference>
<dbReference type="Gene3D" id="3.10.129.10">
    <property type="entry name" value="Hotdog Thioesterase"/>
    <property type="match status" value="1"/>
</dbReference>
<dbReference type="GO" id="GO:0006637">
    <property type="term" value="P:acyl-CoA metabolic process"/>
    <property type="evidence" value="ECO:0007669"/>
    <property type="project" value="TreeGrafter"/>
</dbReference>
<sequence length="123" mass="13854">MRFYSRKWIRPADLNSHGSLFGGQLLQWIDEEAAIFAMCQLNNNPNIVTKYISEINFTASARTGDIVEMGMEVVAFGRTSITLSCEVRNKVTKEKIITIDRIVFVSLDANGRPSPHGCTEERD</sequence>
<dbReference type="CDD" id="cd03442">
    <property type="entry name" value="BFIT_BACH"/>
    <property type="match status" value="1"/>
</dbReference>
<dbReference type="PANTHER" id="PTHR11049">
    <property type="entry name" value="ACYL COENZYME A THIOESTER HYDROLASE"/>
    <property type="match status" value="1"/>
</dbReference>
<dbReference type="RefSeq" id="WP_185674387.1">
    <property type="nucleotide sequence ID" value="NZ_JACHVB010000013.1"/>
</dbReference>
<dbReference type="InterPro" id="IPR040170">
    <property type="entry name" value="Cytosol_ACT"/>
</dbReference>
<feature type="domain" description="HotDog ACOT-type" evidence="4">
    <location>
        <begin position="1"/>
        <end position="110"/>
    </location>
</feature>
<evidence type="ECO:0000259" key="4">
    <source>
        <dbReference type="PROSITE" id="PS51770"/>
    </source>
</evidence>
<dbReference type="SUPFAM" id="SSF54637">
    <property type="entry name" value="Thioesterase/thiol ester dehydrase-isomerase"/>
    <property type="match status" value="1"/>
</dbReference>
<dbReference type="AlphaFoldDB" id="A0A842HAS0"/>
<evidence type="ECO:0000256" key="3">
    <source>
        <dbReference type="PROSITE-ProRule" id="PRU01106"/>
    </source>
</evidence>
<evidence type="ECO:0000313" key="5">
    <source>
        <dbReference type="EMBL" id="MBC2593380.1"/>
    </source>
</evidence>
<dbReference type="GO" id="GO:0009062">
    <property type="term" value="P:fatty acid catabolic process"/>
    <property type="evidence" value="ECO:0007669"/>
    <property type="project" value="TreeGrafter"/>
</dbReference>